<dbReference type="EMBL" id="FUZZ01000001">
    <property type="protein sequence ID" value="SKC97626.1"/>
    <property type="molecule type" value="Genomic_DNA"/>
</dbReference>
<sequence length="185" mass="20595">MEIKQTNENALSASTVSAIINAPFEKVNIADWLLNLPDAEYQRCSAHHIAAGNTTTYDGEPMSINVETIGDALVIQHYVATVHRPDYCRMLSISDTLTASGRSKVQVLWELKAERIDEKTTRYTNSIHATATPEFQKFISEHGISLAQAAKARQEASDAHNREETPNFAKSIENKALFGKYNLPF</sequence>
<dbReference type="AlphaFoldDB" id="A0A1T5NAZ9"/>
<dbReference type="RefSeq" id="WP_079468265.1">
    <property type="nucleotide sequence ID" value="NZ_FUZZ01000001.1"/>
</dbReference>
<name>A0A1T5NAZ9_9BACT</name>
<keyword evidence="2" id="KW-1185">Reference proteome</keyword>
<protein>
    <recommendedName>
        <fullName evidence="3">Polyketide cyclase / dehydrase and lipid transport</fullName>
    </recommendedName>
</protein>
<gene>
    <name evidence="1" type="ORF">SAMN05660461_0966</name>
</gene>
<evidence type="ECO:0000313" key="1">
    <source>
        <dbReference type="EMBL" id="SKC97626.1"/>
    </source>
</evidence>
<proteinExistence type="predicted"/>
<organism evidence="1 2">
    <name type="scientific">Chitinophaga ginsengisegetis</name>
    <dbReference type="NCBI Taxonomy" id="393003"/>
    <lineage>
        <taxon>Bacteria</taxon>
        <taxon>Pseudomonadati</taxon>
        <taxon>Bacteroidota</taxon>
        <taxon>Chitinophagia</taxon>
        <taxon>Chitinophagales</taxon>
        <taxon>Chitinophagaceae</taxon>
        <taxon>Chitinophaga</taxon>
    </lineage>
</organism>
<evidence type="ECO:0008006" key="3">
    <source>
        <dbReference type="Google" id="ProtNLM"/>
    </source>
</evidence>
<evidence type="ECO:0000313" key="2">
    <source>
        <dbReference type="Proteomes" id="UP000190166"/>
    </source>
</evidence>
<reference evidence="1 2" key="1">
    <citation type="submission" date="2017-02" db="EMBL/GenBank/DDBJ databases">
        <authorList>
            <person name="Peterson S.W."/>
        </authorList>
    </citation>
    <scope>NUCLEOTIDE SEQUENCE [LARGE SCALE GENOMIC DNA]</scope>
    <source>
        <strain evidence="1 2">DSM 18108</strain>
    </source>
</reference>
<accession>A0A1T5NAZ9</accession>
<dbReference type="Proteomes" id="UP000190166">
    <property type="component" value="Unassembled WGS sequence"/>
</dbReference>